<organism evidence="16 17">
    <name type="scientific">Emergomyces pasteurianus Ep9510</name>
    <dbReference type="NCBI Taxonomy" id="1447872"/>
    <lineage>
        <taxon>Eukaryota</taxon>
        <taxon>Fungi</taxon>
        <taxon>Dikarya</taxon>
        <taxon>Ascomycota</taxon>
        <taxon>Pezizomycotina</taxon>
        <taxon>Eurotiomycetes</taxon>
        <taxon>Eurotiomycetidae</taxon>
        <taxon>Onygenales</taxon>
        <taxon>Ajellomycetaceae</taxon>
        <taxon>Emergomyces</taxon>
    </lineage>
</organism>
<keyword evidence="6" id="KW-0560">Oxidoreductase</keyword>
<dbReference type="Pfam" id="PF00578">
    <property type="entry name" value="AhpC-TSA"/>
    <property type="match status" value="1"/>
</dbReference>
<dbReference type="STRING" id="1447872.A0A1J9PPY2"/>
<comment type="similarity">
    <text evidence="11">Belongs to the peroxiredoxin family. BCP/PrxQ subfamily.</text>
</comment>
<evidence type="ECO:0000256" key="7">
    <source>
        <dbReference type="ARBA" id="ARBA00023157"/>
    </source>
</evidence>
<keyword evidence="7" id="KW-1015">Disulfide bond</keyword>
<evidence type="ECO:0000256" key="11">
    <source>
        <dbReference type="ARBA" id="ARBA00038489"/>
    </source>
</evidence>
<dbReference type="GO" id="GO:0005737">
    <property type="term" value="C:cytoplasm"/>
    <property type="evidence" value="ECO:0007669"/>
    <property type="project" value="TreeGrafter"/>
</dbReference>
<protein>
    <recommendedName>
        <fullName evidence="3">thioredoxin-dependent peroxiredoxin</fullName>
        <ecNumber evidence="3">1.11.1.24</ecNumber>
    </recommendedName>
    <alternativeName>
        <fullName evidence="13">Nuclear thiol peroxidase</fullName>
    </alternativeName>
    <alternativeName>
        <fullName evidence="10">Thioredoxin peroxidase</fullName>
    </alternativeName>
</protein>
<evidence type="ECO:0000256" key="4">
    <source>
        <dbReference type="ARBA" id="ARBA00022559"/>
    </source>
</evidence>
<name>A0A1J9PPY2_9EURO</name>
<evidence type="ECO:0000256" key="1">
    <source>
        <dbReference type="ARBA" id="ARBA00004123"/>
    </source>
</evidence>
<keyword evidence="5" id="KW-0049">Antioxidant</keyword>
<sequence>MVELRKRKAPAEAPKPIEAKTRSKKTKKGTKLDSDTAVATVPAPKEEVATDATAAAPPVTPSSQNKAPKIGDTIDLDNVGTDITTHDGTPTTLKSLVEQSTSGVVLFTYPRASTPGCTTQVCLFRDRYDKLTSTGLSIFGLSTDSPKANANFKSKQNLPYALICDPTARLIAALGLKKVPKGTVRGVFVVNKEGKVLLLEPGGPAATADAVQKLVESSSS</sequence>
<gene>
    <name evidence="16" type="ORF">AJ78_01993</name>
</gene>
<evidence type="ECO:0000256" key="8">
    <source>
        <dbReference type="ARBA" id="ARBA00023242"/>
    </source>
</evidence>
<evidence type="ECO:0000256" key="6">
    <source>
        <dbReference type="ARBA" id="ARBA00023002"/>
    </source>
</evidence>
<keyword evidence="4" id="KW-0575">Peroxidase</keyword>
<evidence type="ECO:0000256" key="14">
    <source>
        <dbReference type="SAM" id="MobiDB-lite"/>
    </source>
</evidence>
<dbReference type="AlphaFoldDB" id="A0A1J9PPY2"/>
<dbReference type="InterPro" id="IPR000866">
    <property type="entry name" value="AhpC/TSA"/>
</dbReference>
<dbReference type="GO" id="GO:0034599">
    <property type="term" value="P:cellular response to oxidative stress"/>
    <property type="evidence" value="ECO:0007669"/>
    <property type="project" value="UniProtKB-ARBA"/>
</dbReference>
<evidence type="ECO:0000256" key="3">
    <source>
        <dbReference type="ARBA" id="ARBA00013017"/>
    </source>
</evidence>
<dbReference type="SUPFAM" id="SSF52833">
    <property type="entry name" value="Thioredoxin-like"/>
    <property type="match status" value="1"/>
</dbReference>
<dbReference type="PANTHER" id="PTHR42801:SF23">
    <property type="entry name" value="PEROXIREDOXIN DOT5"/>
    <property type="match status" value="1"/>
</dbReference>
<dbReference type="PROSITE" id="PS51352">
    <property type="entry name" value="THIOREDOXIN_2"/>
    <property type="match status" value="1"/>
</dbReference>
<feature type="domain" description="Thioredoxin" evidence="15">
    <location>
        <begin position="68"/>
        <end position="220"/>
    </location>
</feature>
<comment type="caution">
    <text evidence="16">The sequence shown here is derived from an EMBL/GenBank/DDBJ whole genome shotgun (WGS) entry which is preliminary data.</text>
</comment>
<comment type="subunit">
    <text evidence="2">Monomer.</text>
</comment>
<dbReference type="GO" id="GO:0005634">
    <property type="term" value="C:nucleus"/>
    <property type="evidence" value="ECO:0007669"/>
    <property type="project" value="UniProtKB-SubCell"/>
</dbReference>
<dbReference type="PANTHER" id="PTHR42801">
    <property type="entry name" value="THIOREDOXIN-DEPENDENT PEROXIDE REDUCTASE"/>
    <property type="match status" value="1"/>
</dbReference>
<evidence type="ECO:0000313" key="17">
    <source>
        <dbReference type="Proteomes" id="UP000182235"/>
    </source>
</evidence>
<evidence type="ECO:0000256" key="10">
    <source>
        <dbReference type="ARBA" id="ARBA00032824"/>
    </source>
</evidence>
<dbReference type="GO" id="GO:0008379">
    <property type="term" value="F:thioredoxin peroxidase activity"/>
    <property type="evidence" value="ECO:0007669"/>
    <property type="project" value="TreeGrafter"/>
</dbReference>
<dbReference type="EC" id="1.11.1.24" evidence="3"/>
<accession>A0A1J9PPY2</accession>
<keyword evidence="8" id="KW-0539">Nucleus</keyword>
<keyword evidence="9" id="KW-0676">Redox-active center</keyword>
<evidence type="ECO:0000256" key="12">
    <source>
        <dbReference type="ARBA" id="ARBA00049091"/>
    </source>
</evidence>
<dbReference type="Gene3D" id="3.40.30.10">
    <property type="entry name" value="Glutaredoxin"/>
    <property type="match status" value="1"/>
</dbReference>
<dbReference type="InterPro" id="IPR036249">
    <property type="entry name" value="Thioredoxin-like_sf"/>
</dbReference>
<evidence type="ECO:0000256" key="9">
    <source>
        <dbReference type="ARBA" id="ARBA00023284"/>
    </source>
</evidence>
<dbReference type="InterPro" id="IPR050924">
    <property type="entry name" value="Peroxiredoxin_BCP/PrxQ"/>
</dbReference>
<dbReference type="GO" id="GO:0045454">
    <property type="term" value="P:cell redox homeostasis"/>
    <property type="evidence" value="ECO:0007669"/>
    <property type="project" value="TreeGrafter"/>
</dbReference>
<feature type="region of interest" description="Disordered" evidence="14">
    <location>
        <begin position="1"/>
        <end position="71"/>
    </location>
</feature>
<dbReference type="OrthoDB" id="338622at2759"/>
<comment type="catalytic activity">
    <reaction evidence="12">
        <text>a hydroperoxide + [thioredoxin]-dithiol = an alcohol + [thioredoxin]-disulfide + H2O</text>
        <dbReference type="Rhea" id="RHEA:62620"/>
        <dbReference type="Rhea" id="RHEA-COMP:10698"/>
        <dbReference type="Rhea" id="RHEA-COMP:10700"/>
        <dbReference type="ChEBI" id="CHEBI:15377"/>
        <dbReference type="ChEBI" id="CHEBI:29950"/>
        <dbReference type="ChEBI" id="CHEBI:30879"/>
        <dbReference type="ChEBI" id="CHEBI:35924"/>
        <dbReference type="ChEBI" id="CHEBI:50058"/>
        <dbReference type="EC" id="1.11.1.24"/>
    </reaction>
</comment>
<evidence type="ECO:0000256" key="5">
    <source>
        <dbReference type="ARBA" id="ARBA00022862"/>
    </source>
</evidence>
<evidence type="ECO:0000256" key="13">
    <source>
        <dbReference type="ARBA" id="ARBA00077538"/>
    </source>
</evidence>
<dbReference type="CDD" id="cd03017">
    <property type="entry name" value="PRX_BCP"/>
    <property type="match status" value="1"/>
</dbReference>
<dbReference type="Proteomes" id="UP000182235">
    <property type="component" value="Unassembled WGS sequence"/>
</dbReference>
<comment type="subcellular location">
    <subcellularLocation>
        <location evidence="1">Nucleus</location>
    </subcellularLocation>
</comment>
<dbReference type="VEuPathDB" id="FungiDB:AJ78_01993"/>
<reference evidence="16 17" key="1">
    <citation type="submission" date="2015-07" db="EMBL/GenBank/DDBJ databases">
        <title>Emmonsia species relationships and genome sequence.</title>
        <authorList>
            <consortium name="The Broad Institute Genomics Platform"/>
            <person name="Cuomo C.A."/>
            <person name="Munoz J.F."/>
            <person name="Imamovic A."/>
            <person name="Priest M.E."/>
            <person name="Young S."/>
            <person name="Clay O.K."/>
            <person name="McEwen J.G."/>
        </authorList>
    </citation>
    <scope>NUCLEOTIDE SEQUENCE [LARGE SCALE GENOMIC DNA]</scope>
    <source>
        <strain evidence="16 17">UAMH 9510</strain>
    </source>
</reference>
<dbReference type="InterPro" id="IPR013766">
    <property type="entry name" value="Thioredoxin_domain"/>
</dbReference>
<dbReference type="EMBL" id="LGRN01000050">
    <property type="protein sequence ID" value="OJD17962.1"/>
    <property type="molecule type" value="Genomic_DNA"/>
</dbReference>
<evidence type="ECO:0000259" key="15">
    <source>
        <dbReference type="PROSITE" id="PS51352"/>
    </source>
</evidence>
<dbReference type="FunFam" id="3.40.30.10:FF:000157">
    <property type="entry name" value="DOT5p Nuclear thiol peroxidase"/>
    <property type="match status" value="1"/>
</dbReference>
<keyword evidence="17" id="KW-1185">Reference proteome</keyword>
<proteinExistence type="inferred from homology"/>
<evidence type="ECO:0000313" key="16">
    <source>
        <dbReference type="EMBL" id="OJD17962.1"/>
    </source>
</evidence>
<evidence type="ECO:0000256" key="2">
    <source>
        <dbReference type="ARBA" id="ARBA00011245"/>
    </source>
</evidence>